<evidence type="ECO:0000313" key="1">
    <source>
        <dbReference type="EMBL" id="CAB4033119.1"/>
    </source>
</evidence>
<name>A0A7D9JN28_PARCT</name>
<gene>
    <name evidence="1" type="ORF">PACLA_8A028288</name>
</gene>
<dbReference type="InterPro" id="IPR020864">
    <property type="entry name" value="MACPF"/>
</dbReference>
<protein>
    <submittedName>
        <fullName evidence="1">Uncharacterized protein</fullName>
    </submittedName>
</protein>
<dbReference type="OrthoDB" id="5212at2759"/>
<dbReference type="Pfam" id="PF01823">
    <property type="entry name" value="MACPF"/>
    <property type="match status" value="1"/>
</dbReference>
<proteinExistence type="predicted"/>
<accession>A0A7D9JN28</accession>
<dbReference type="EMBL" id="CACRXK020018962">
    <property type="protein sequence ID" value="CAB4033119.1"/>
    <property type="molecule type" value="Genomic_DNA"/>
</dbReference>
<dbReference type="PROSITE" id="PS51412">
    <property type="entry name" value="MACPF_2"/>
    <property type="match status" value="1"/>
</dbReference>
<evidence type="ECO:0000313" key="2">
    <source>
        <dbReference type="Proteomes" id="UP001152795"/>
    </source>
</evidence>
<organism evidence="1 2">
    <name type="scientific">Paramuricea clavata</name>
    <name type="common">Red gorgonian</name>
    <name type="synonym">Violescent sea-whip</name>
    <dbReference type="NCBI Taxonomy" id="317549"/>
    <lineage>
        <taxon>Eukaryota</taxon>
        <taxon>Metazoa</taxon>
        <taxon>Cnidaria</taxon>
        <taxon>Anthozoa</taxon>
        <taxon>Octocorallia</taxon>
        <taxon>Malacalcyonacea</taxon>
        <taxon>Plexauridae</taxon>
        <taxon>Paramuricea</taxon>
    </lineage>
</organism>
<reference evidence="1" key="1">
    <citation type="submission" date="2020-04" db="EMBL/GenBank/DDBJ databases">
        <authorList>
            <person name="Alioto T."/>
            <person name="Alioto T."/>
            <person name="Gomez Garrido J."/>
        </authorList>
    </citation>
    <scope>NUCLEOTIDE SEQUENCE</scope>
    <source>
        <strain evidence="1">A484AB</strain>
    </source>
</reference>
<keyword evidence="2" id="KW-1185">Reference proteome</keyword>
<comment type="caution">
    <text evidence="1">The sequence shown here is derived from an EMBL/GenBank/DDBJ whole genome shotgun (WGS) entry which is preliminary data.</text>
</comment>
<dbReference type="Proteomes" id="UP001152795">
    <property type="component" value="Unassembled WGS sequence"/>
</dbReference>
<dbReference type="AlphaFoldDB" id="A0A7D9JN28"/>
<sequence length="357" mass="39762">MTFSAVDDTKFGFRIPACAQVGKVNESREYQMDFKSDESYMASRLKNLGLNVDLAPTILSMVPQFGVSKSWKNDSNGQSTKTTKSSLTEYRIGKINIGNFESDEISFTKDFLSAVGELPDRDIKEEKNKQELKQFFNRFGHFVVTSAYVGGAVEVKTCGESLERTNDDKESIDGSAGAKCYGVIGFKASGKYQPSTKSAKNAVLNTTETRWQGGRSDLHTKSTLQSEEKMLMWKASLSKEPTLLTTELSLEPISSVVAIIDKTKGKVCYQALCNLFQDIDLYPVCNRQDKLALDAKSKMHEDEQEKLRKESNLRIKSTKDPDTEGWWETITGYAGYIVGGVVVVILAGIVTAVFYRR</sequence>